<keyword evidence="3" id="KW-0456">Lyase</keyword>
<comment type="subunit">
    <text evidence="1">Homodimer.</text>
</comment>
<dbReference type="AlphaFoldDB" id="A0A9P4VR52"/>
<proteinExistence type="predicted"/>
<dbReference type="InterPro" id="IPR007247">
    <property type="entry name" value="Ureidogly_lyase"/>
</dbReference>
<dbReference type="InterPro" id="IPR047233">
    <property type="entry name" value="UAH_cupin"/>
</dbReference>
<gene>
    <name evidence="6" type="ORF">M501DRAFT_1057763</name>
</gene>
<evidence type="ECO:0000256" key="3">
    <source>
        <dbReference type="ARBA" id="ARBA00023239"/>
    </source>
</evidence>
<keyword evidence="2" id="KW-0659">Purine metabolism</keyword>
<reference evidence="6" key="1">
    <citation type="journal article" date="2020" name="Stud. Mycol.">
        <title>101 Dothideomycetes genomes: a test case for predicting lifestyles and emergence of pathogens.</title>
        <authorList>
            <person name="Haridas S."/>
            <person name="Albert R."/>
            <person name="Binder M."/>
            <person name="Bloem J."/>
            <person name="Labutti K."/>
            <person name="Salamov A."/>
            <person name="Andreopoulos B."/>
            <person name="Baker S."/>
            <person name="Barry K."/>
            <person name="Bills G."/>
            <person name="Bluhm B."/>
            <person name="Cannon C."/>
            <person name="Castanera R."/>
            <person name="Culley D."/>
            <person name="Daum C."/>
            <person name="Ezra D."/>
            <person name="Gonzalez J."/>
            <person name="Henrissat B."/>
            <person name="Kuo A."/>
            <person name="Liang C."/>
            <person name="Lipzen A."/>
            <person name="Lutzoni F."/>
            <person name="Magnuson J."/>
            <person name="Mondo S."/>
            <person name="Nolan M."/>
            <person name="Ohm R."/>
            <person name="Pangilinan J."/>
            <person name="Park H.-J."/>
            <person name="Ramirez L."/>
            <person name="Alfaro M."/>
            <person name="Sun H."/>
            <person name="Tritt A."/>
            <person name="Yoshinaga Y."/>
            <person name="Zwiers L.-H."/>
            <person name="Turgeon B."/>
            <person name="Goodwin S."/>
            <person name="Spatafora J."/>
            <person name="Crous P."/>
            <person name="Grigoriev I."/>
        </authorList>
    </citation>
    <scope>NUCLEOTIDE SEQUENCE</scope>
    <source>
        <strain evidence="6">CBS 101060</strain>
    </source>
</reference>
<dbReference type="EMBL" id="MU006096">
    <property type="protein sequence ID" value="KAF2838482.1"/>
    <property type="molecule type" value="Genomic_DNA"/>
</dbReference>
<comment type="caution">
    <text evidence="6">The sequence shown here is derived from an EMBL/GenBank/DDBJ whole genome shotgun (WGS) entry which is preliminary data.</text>
</comment>
<evidence type="ECO:0000256" key="5">
    <source>
        <dbReference type="SAM" id="MobiDB-lite"/>
    </source>
</evidence>
<dbReference type="Proteomes" id="UP000799429">
    <property type="component" value="Unassembled WGS sequence"/>
</dbReference>
<evidence type="ECO:0000256" key="1">
    <source>
        <dbReference type="ARBA" id="ARBA00011738"/>
    </source>
</evidence>
<name>A0A9P4VR52_9PEZI</name>
<dbReference type="Gene3D" id="2.60.120.480">
    <property type="entry name" value="Ureidoglycolate hydrolase"/>
    <property type="match status" value="1"/>
</dbReference>
<comment type="catalytic activity">
    <reaction evidence="4">
        <text>(S)-ureidoglycolate = urea + glyoxylate</text>
        <dbReference type="Rhea" id="RHEA:11304"/>
        <dbReference type="ChEBI" id="CHEBI:16199"/>
        <dbReference type="ChEBI" id="CHEBI:36655"/>
        <dbReference type="ChEBI" id="CHEBI:57296"/>
        <dbReference type="EC" id="4.3.2.3"/>
    </reaction>
</comment>
<dbReference type="InterPro" id="IPR024060">
    <property type="entry name" value="Ureidoglycolate_lyase_dom_sf"/>
</dbReference>
<dbReference type="Pfam" id="PF04115">
    <property type="entry name" value="Ureidogly_lyase"/>
    <property type="match status" value="1"/>
</dbReference>
<accession>A0A9P4VR52</accession>
<dbReference type="GO" id="GO:0006144">
    <property type="term" value="P:purine nucleobase metabolic process"/>
    <property type="evidence" value="ECO:0007669"/>
    <property type="project" value="UniProtKB-KW"/>
</dbReference>
<dbReference type="CDD" id="cd20298">
    <property type="entry name" value="cupin_UAH"/>
    <property type="match status" value="1"/>
</dbReference>
<feature type="region of interest" description="Disordered" evidence="5">
    <location>
        <begin position="156"/>
        <end position="214"/>
    </location>
</feature>
<protein>
    <submittedName>
        <fullName evidence="6">Ureidoglycolate hydrolase</fullName>
    </submittedName>
</protein>
<evidence type="ECO:0000256" key="2">
    <source>
        <dbReference type="ARBA" id="ARBA00022631"/>
    </source>
</evidence>
<dbReference type="SUPFAM" id="SSF51182">
    <property type="entry name" value="RmlC-like cupins"/>
    <property type="match status" value="1"/>
</dbReference>
<evidence type="ECO:0000256" key="4">
    <source>
        <dbReference type="ARBA" id="ARBA00047684"/>
    </source>
</evidence>
<keyword evidence="6" id="KW-0378">Hydrolase</keyword>
<dbReference type="PANTHER" id="PTHR21221:SF1">
    <property type="entry name" value="UREIDOGLYCOLATE LYASE"/>
    <property type="match status" value="1"/>
</dbReference>
<evidence type="ECO:0000313" key="7">
    <source>
        <dbReference type="Proteomes" id="UP000799429"/>
    </source>
</evidence>
<organism evidence="6 7">
    <name type="scientific">Patellaria atrata CBS 101060</name>
    <dbReference type="NCBI Taxonomy" id="1346257"/>
    <lineage>
        <taxon>Eukaryota</taxon>
        <taxon>Fungi</taxon>
        <taxon>Dikarya</taxon>
        <taxon>Ascomycota</taxon>
        <taxon>Pezizomycotina</taxon>
        <taxon>Dothideomycetes</taxon>
        <taxon>Dothideomycetes incertae sedis</taxon>
        <taxon>Patellariales</taxon>
        <taxon>Patellariaceae</taxon>
        <taxon>Patellaria</taxon>
    </lineage>
</organism>
<evidence type="ECO:0000313" key="6">
    <source>
        <dbReference type="EMBL" id="KAF2838482.1"/>
    </source>
</evidence>
<dbReference type="GO" id="GO:0004848">
    <property type="term" value="F:ureidoglycolate hydrolase activity"/>
    <property type="evidence" value="ECO:0007669"/>
    <property type="project" value="InterPro"/>
</dbReference>
<keyword evidence="7" id="KW-1185">Reference proteome</keyword>
<dbReference type="InterPro" id="IPR011051">
    <property type="entry name" value="RmlC_Cupin_sf"/>
</dbReference>
<dbReference type="OrthoDB" id="10266039at2759"/>
<dbReference type="GO" id="GO:0050385">
    <property type="term" value="F:ureidoglycolate lyase activity"/>
    <property type="evidence" value="ECO:0007669"/>
    <property type="project" value="UniProtKB-EC"/>
</dbReference>
<dbReference type="PANTHER" id="PTHR21221">
    <property type="entry name" value="UREIDOGLYCOLATE HYDROLASE"/>
    <property type="match status" value="1"/>
</dbReference>
<dbReference type="GO" id="GO:0000256">
    <property type="term" value="P:allantoin catabolic process"/>
    <property type="evidence" value="ECO:0007669"/>
    <property type="project" value="InterPro"/>
</dbReference>
<sequence length="305" mass="33144">MASSITSPSRQIPIEPLSQEAFSSFGTVIENPSHAQSSQSHLPPVIPANQGTALKYLDVTHMTNYYHLASSKRAAKAVMNMFVCSPRPLRAATSPLDSDAFIDDYLGMEDENQVFDVKILERHPFTSQTFIPLGVSPTNKSAQYLVIVAPTLPTKHIDRESGTRPPPYPLPQRRRKRSITDIFSRARPSPFTNERAPPTGQGSGDGMLSPPKGRGLPDLSGIRAFLANGNQAVTYGAGTWHAPMVVLGNESIDFVVVQFANGVGHEDCQEVELKGDGPDGESISVVIQRDWGGIMVSNQLLKPKL</sequence>